<dbReference type="InterPro" id="IPR001387">
    <property type="entry name" value="Cro/C1-type_HTH"/>
</dbReference>
<keyword evidence="3" id="KW-0804">Transcription</keyword>
<reference evidence="5 6" key="1">
    <citation type="journal article" date="2008" name="J. Bacteriol.">
        <title>Comparative genome sequence analysis of multidrug-resistant Acinetobacter baumannii.</title>
        <authorList>
            <person name="Adams M.D."/>
            <person name="Goglin K."/>
            <person name="Molyneaux N."/>
            <person name="Hujer K.M."/>
            <person name="Lavender H."/>
            <person name="Jamison J.J."/>
            <person name="MacDonald I.J."/>
            <person name="Martin K.M."/>
            <person name="Russo T."/>
            <person name="Campagnari A.A."/>
            <person name="Hujer A.M."/>
            <person name="Bonomo R.A."/>
            <person name="Gill S.R."/>
        </authorList>
    </citation>
    <scope>NUCLEOTIDE SEQUENCE [LARGE SCALE GENOMIC DNA]</scope>
    <source>
        <strain evidence="5 6">AB307-0294</strain>
    </source>
</reference>
<dbReference type="Pfam" id="PF01381">
    <property type="entry name" value="HTH_3"/>
    <property type="match status" value="1"/>
</dbReference>
<dbReference type="Pfam" id="PF00717">
    <property type="entry name" value="Peptidase_S24"/>
    <property type="match status" value="1"/>
</dbReference>
<keyword evidence="1" id="KW-0805">Transcription regulation</keyword>
<evidence type="ECO:0000256" key="2">
    <source>
        <dbReference type="ARBA" id="ARBA00023125"/>
    </source>
</evidence>
<evidence type="ECO:0000259" key="4">
    <source>
        <dbReference type="PROSITE" id="PS50943"/>
    </source>
</evidence>
<dbReference type="CDD" id="cd00093">
    <property type="entry name" value="HTH_XRE"/>
    <property type="match status" value="1"/>
</dbReference>
<dbReference type="EMBL" id="CP001172">
    <property type="protein sequence ID" value="ATY44971.1"/>
    <property type="molecule type" value="Genomic_DNA"/>
</dbReference>
<dbReference type="CDD" id="cd06529">
    <property type="entry name" value="S24_LexA-like"/>
    <property type="match status" value="1"/>
</dbReference>
<name>A0A5K6CSZ7_ACIB3</name>
<evidence type="ECO:0000313" key="6">
    <source>
        <dbReference type="Proteomes" id="UP000006924"/>
    </source>
</evidence>
<dbReference type="InterPro" id="IPR015927">
    <property type="entry name" value="Peptidase_S24_S26A/B/C"/>
</dbReference>
<dbReference type="Proteomes" id="UP000006924">
    <property type="component" value="Chromosome"/>
</dbReference>
<evidence type="ECO:0000313" key="5">
    <source>
        <dbReference type="EMBL" id="ATY44971.1"/>
    </source>
</evidence>
<protein>
    <submittedName>
        <fullName evidence="5">LexA repressor</fullName>
    </submittedName>
</protein>
<sequence>MNTLAERLRYAMEVLPPKKIKGVDLARAVGVKPPSVSDWLSGKSKTMEGENLLKASKFLGVNPNWLASGNGSPHEMIKKTNEEDLSNILFRDLKLHKIPVLDYVQAGFWHEVAYDGSSPHSYTYTDYVSCSPESIFSVIVQGKSMEPDFKEGDMLIVDASINPKPGSYVIAQNGSHEATFKKYRVLAHDEYGRDVFELIPINSDFPTLSSVTHDIRIIGVVVRHMRDFKY</sequence>
<proteinExistence type="predicted"/>
<dbReference type="PROSITE" id="PS50943">
    <property type="entry name" value="HTH_CROC1"/>
    <property type="match status" value="1"/>
</dbReference>
<evidence type="ECO:0000256" key="1">
    <source>
        <dbReference type="ARBA" id="ARBA00023015"/>
    </source>
</evidence>
<feature type="domain" description="HTH cro/C1-type" evidence="4">
    <location>
        <begin position="24"/>
        <end position="66"/>
    </location>
</feature>
<dbReference type="SUPFAM" id="SSF47413">
    <property type="entry name" value="lambda repressor-like DNA-binding domains"/>
    <property type="match status" value="1"/>
</dbReference>
<organism evidence="5 6">
    <name type="scientific">Acinetobacter baumannii (strain AB307-0294)</name>
    <dbReference type="NCBI Taxonomy" id="557600"/>
    <lineage>
        <taxon>Bacteria</taxon>
        <taxon>Pseudomonadati</taxon>
        <taxon>Pseudomonadota</taxon>
        <taxon>Gammaproteobacteria</taxon>
        <taxon>Moraxellales</taxon>
        <taxon>Moraxellaceae</taxon>
        <taxon>Acinetobacter</taxon>
        <taxon>Acinetobacter calcoaceticus/baumannii complex</taxon>
    </lineage>
</organism>
<dbReference type="AlphaFoldDB" id="A0A5K6CSZ7"/>
<dbReference type="PANTHER" id="PTHR40661">
    <property type="match status" value="1"/>
</dbReference>
<dbReference type="InterPro" id="IPR010982">
    <property type="entry name" value="Lambda_DNA-bd_dom_sf"/>
</dbReference>
<dbReference type="PANTHER" id="PTHR40661:SF3">
    <property type="entry name" value="FELS-1 PROPHAGE TRANSCRIPTIONAL REGULATOR"/>
    <property type="match status" value="1"/>
</dbReference>
<dbReference type="KEGG" id="abb:ABBFA_02540"/>
<accession>A0A5K6CSZ7</accession>
<dbReference type="RefSeq" id="WP_001093647.1">
    <property type="nucleotide sequence ID" value="NZ_CP001172.1"/>
</dbReference>
<dbReference type="InterPro" id="IPR039418">
    <property type="entry name" value="LexA-like"/>
</dbReference>
<dbReference type="SUPFAM" id="SSF51306">
    <property type="entry name" value="LexA/Signal peptidase"/>
    <property type="match status" value="1"/>
</dbReference>
<dbReference type="Gene3D" id="1.10.260.40">
    <property type="entry name" value="lambda repressor-like DNA-binding domains"/>
    <property type="match status" value="1"/>
</dbReference>
<gene>
    <name evidence="5" type="ORF">ABBFA_02540</name>
</gene>
<dbReference type="SMART" id="SM00530">
    <property type="entry name" value="HTH_XRE"/>
    <property type="match status" value="1"/>
</dbReference>
<dbReference type="InterPro" id="IPR036286">
    <property type="entry name" value="LexA/Signal_pep-like_sf"/>
</dbReference>
<evidence type="ECO:0000256" key="3">
    <source>
        <dbReference type="ARBA" id="ARBA00023163"/>
    </source>
</evidence>
<dbReference type="Gene3D" id="2.10.109.10">
    <property type="entry name" value="Umud Fragment, subunit A"/>
    <property type="match status" value="1"/>
</dbReference>
<keyword evidence="2" id="KW-0238">DNA-binding</keyword>
<dbReference type="GO" id="GO:0003677">
    <property type="term" value="F:DNA binding"/>
    <property type="evidence" value="ECO:0007669"/>
    <property type="project" value="UniProtKB-KW"/>
</dbReference>